<comment type="caution">
    <text evidence="1">The sequence shown here is derived from an EMBL/GenBank/DDBJ whole genome shotgun (WGS) entry which is preliminary data.</text>
</comment>
<reference evidence="1" key="1">
    <citation type="journal article" date="2015" name="Nature">
        <title>Complex archaea that bridge the gap between prokaryotes and eukaryotes.</title>
        <authorList>
            <person name="Spang A."/>
            <person name="Saw J.H."/>
            <person name="Jorgensen S.L."/>
            <person name="Zaremba-Niedzwiedzka K."/>
            <person name="Martijn J."/>
            <person name="Lind A.E."/>
            <person name="van Eijk R."/>
            <person name="Schleper C."/>
            <person name="Guy L."/>
            <person name="Ettema T.J."/>
        </authorList>
    </citation>
    <scope>NUCLEOTIDE SEQUENCE</scope>
</reference>
<protein>
    <recommendedName>
        <fullName evidence="2">VWFA domain-containing protein</fullName>
    </recommendedName>
</protein>
<dbReference type="CDD" id="cd00198">
    <property type="entry name" value="vWFA"/>
    <property type="match status" value="1"/>
</dbReference>
<sequence length="204" mass="22526">MKAGLSEIVVLLDRSGSMSSIADDAIGGFNAFVEEQKKVAGDAVLTLVQFDGQDPHEVVHDRVNLTEIPPLTDDTYRPRGSTPLYDALGWTLDHIGQALEKVPEEERPEVVIFAILTDGLENHSTEYTKDGVFKQVQRRQGKYNWKFIYLGANQDAMIEAANLGIRHDANAENVQTFLATAEGVKDTMDMSSRSATHYRTGKSA</sequence>
<dbReference type="AlphaFoldDB" id="A0A0F9LZD2"/>
<evidence type="ECO:0000313" key="1">
    <source>
        <dbReference type="EMBL" id="KKM92466.1"/>
    </source>
</evidence>
<dbReference type="SUPFAM" id="SSF53300">
    <property type="entry name" value="vWA-like"/>
    <property type="match status" value="1"/>
</dbReference>
<dbReference type="EMBL" id="LAZR01006388">
    <property type="protein sequence ID" value="KKM92466.1"/>
    <property type="molecule type" value="Genomic_DNA"/>
</dbReference>
<name>A0A0F9LZD2_9ZZZZ</name>
<dbReference type="Gene3D" id="3.40.50.410">
    <property type="entry name" value="von Willebrand factor, type A domain"/>
    <property type="match status" value="1"/>
</dbReference>
<dbReference type="InterPro" id="IPR036465">
    <property type="entry name" value="vWFA_dom_sf"/>
</dbReference>
<evidence type="ECO:0008006" key="2">
    <source>
        <dbReference type="Google" id="ProtNLM"/>
    </source>
</evidence>
<organism evidence="1">
    <name type="scientific">marine sediment metagenome</name>
    <dbReference type="NCBI Taxonomy" id="412755"/>
    <lineage>
        <taxon>unclassified sequences</taxon>
        <taxon>metagenomes</taxon>
        <taxon>ecological metagenomes</taxon>
    </lineage>
</organism>
<accession>A0A0F9LZD2</accession>
<gene>
    <name evidence="1" type="ORF">LCGC14_1218180</name>
</gene>
<proteinExistence type="predicted"/>